<dbReference type="Proteomes" id="UP000054477">
    <property type="component" value="Unassembled WGS sequence"/>
</dbReference>
<reference evidence="1 2" key="1">
    <citation type="submission" date="2014-04" db="EMBL/GenBank/DDBJ databases">
        <authorList>
            <consortium name="DOE Joint Genome Institute"/>
            <person name="Kuo A."/>
            <person name="Kohler A."/>
            <person name="Nagy L.G."/>
            <person name="Floudas D."/>
            <person name="Copeland A."/>
            <person name="Barry K.W."/>
            <person name="Cichocki N."/>
            <person name="Veneault-Fourrey C."/>
            <person name="LaButti K."/>
            <person name="Lindquist E.A."/>
            <person name="Lipzen A."/>
            <person name="Lundell T."/>
            <person name="Morin E."/>
            <person name="Murat C."/>
            <person name="Sun H."/>
            <person name="Tunlid A."/>
            <person name="Henrissat B."/>
            <person name="Grigoriev I.V."/>
            <person name="Hibbett D.S."/>
            <person name="Martin F."/>
            <person name="Nordberg H.P."/>
            <person name="Cantor M.N."/>
            <person name="Hua S.X."/>
        </authorList>
    </citation>
    <scope>NUCLEOTIDE SEQUENCE [LARGE SCALE GENOMIC DNA]</scope>
    <source>
        <strain evidence="1 2">LaAM-08-1</strain>
    </source>
</reference>
<keyword evidence="2" id="KW-1185">Reference proteome</keyword>
<sequence length="148" mass="16245">MINTPPDFSQSQQVFHSTLLEMSFNTNSAAATLQSITGAPPTITTSAQETTYNPELAPRSTFPMWDHNRQELTAIENAMQEAVVQPQGDPTLIPSQIFSPRPATIITQPIRLTETSINDRSATTAPPSRIPQSTDMECNNTLLKNANF</sequence>
<dbReference type="EMBL" id="KN839184">
    <property type="protein sequence ID" value="KIJ90453.1"/>
    <property type="molecule type" value="Genomic_DNA"/>
</dbReference>
<reference evidence="2" key="2">
    <citation type="submission" date="2015-01" db="EMBL/GenBank/DDBJ databases">
        <title>Evolutionary Origins and Diversification of the Mycorrhizal Mutualists.</title>
        <authorList>
            <consortium name="DOE Joint Genome Institute"/>
            <consortium name="Mycorrhizal Genomics Consortium"/>
            <person name="Kohler A."/>
            <person name="Kuo A."/>
            <person name="Nagy L.G."/>
            <person name="Floudas D."/>
            <person name="Copeland A."/>
            <person name="Barry K.W."/>
            <person name="Cichocki N."/>
            <person name="Veneault-Fourrey C."/>
            <person name="LaButti K."/>
            <person name="Lindquist E.A."/>
            <person name="Lipzen A."/>
            <person name="Lundell T."/>
            <person name="Morin E."/>
            <person name="Murat C."/>
            <person name="Riley R."/>
            <person name="Ohm R."/>
            <person name="Sun H."/>
            <person name="Tunlid A."/>
            <person name="Henrissat B."/>
            <person name="Grigoriev I.V."/>
            <person name="Hibbett D.S."/>
            <person name="Martin F."/>
        </authorList>
    </citation>
    <scope>NUCLEOTIDE SEQUENCE [LARGE SCALE GENOMIC DNA]</scope>
    <source>
        <strain evidence="2">LaAM-08-1</strain>
    </source>
</reference>
<proteinExistence type="predicted"/>
<evidence type="ECO:0000313" key="1">
    <source>
        <dbReference type="EMBL" id="KIJ90453.1"/>
    </source>
</evidence>
<name>A0A0C9WRG7_9AGAR</name>
<protein>
    <submittedName>
        <fullName evidence="1">Uncharacterized protein</fullName>
    </submittedName>
</protein>
<dbReference type="HOGENOM" id="CLU_1759123_0_0_1"/>
<gene>
    <name evidence="1" type="ORF">K443DRAFT_15228</name>
</gene>
<accession>A0A0C9WRG7</accession>
<dbReference type="AlphaFoldDB" id="A0A0C9WRG7"/>
<evidence type="ECO:0000313" key="2">
    <source>
        <dbReference type="Proteomes" id="UP000054477"/>
    </source>
</evidence>
<organism evidence="1 2">
    <name type="scientific">Laccaria amethystina LaAM-08-1</name>
    <dbReference type="NCBI Taxonomy" id="1095629"/>
    <lineage>
        <taxon>Eukaryota</taxon>
        <taxon>Fungi</taxon>
        <taxon>Dikarya</taxon>
        <taxon>Basidiomycota</taxon>
        <taxon>Agaricomycotina</taxon>
        <taxon>Agaricomycetes</taxon>
        <taxon>Agaricomycetidae</taxon>
        <taxon>Agaricales</taxon>
        <taxon>Agaricineae</taxon>
        <taxon>Hydnangiaceae</taxon>
        <taxon>Laccaria</taxon>
    </lineage>
</organism>